<dbReference type="NCBIfam" id="TIGR03816">
    <property type="entry name" value="tadE_like_DECH"/>
    <property type="match status" value="1"/>
</dbReference>
<feature type="compositionally biased region" description="Pro residues" evidence="1">
    <location>
        <begin position="1"/>
        <end position="10"/>
    </location>
</feature>
<keyword evidence="2" id="KW-1133">Transmembrane helix</keyword>
<keyword evidence="2" id="KW-0472">Membrane</keyword>
<proteinExistence type="predicted"/>
<evidence type="ECO:0000313" key="4">
    <source>
        <dbReference type="Proteomes" id="UP000829069"/>
    </source>
</evidence>
<dbReference type="InterPro" id="IPR021202">
    <property type="entry name" value="Rv3654c-like"/>
</dbReference>
<feature type="region of interest" description="Disordered" evidence="1">
    <location>
        <begin position="1"/>
        <end position="26"/>
    </location>
</feature>
<reference evidence="3 4" key="1">
    <citation type="submission" date="2022-03" db="EMBL/GenBank/DDBJ databases">
        <title>Isotopic signatures of nitrous oxide derived from detoxification processes.</title>
        <authorList>
            <person name="Behrendt U."/>
            <person name="Buchen C."/>
            <person name="Well R."/>
            <person name="Ulrich A."/>
            <person name="Rohe L."/>
            <person name="Kolb S."/>
            <person name="Schloter M."/>
            <person name="Horn M.A."/>
            <person name="Augustin J."/>
        </authorList>
    </citation>
    <scope>NUCLEOTIDE SEQUENCE [LARGE SCALE GENOMIC DNA]</scope>
    <source>
        <strain evidence="3 4">S4-C24</strain>
    </source>
</reference>
<organism evidence="3 4">
    <name type="scientific">Arthrobacter sulfonylureivorans</name>
    <dbReference type="NCBI Taxonomy" id="2486855"/>
    <lineage>
        <taxon>Bacteria</taxon>
        <taxon>Bacillati</taxon>
        <taxon>Actinomycetota</taxon>
        <taxon>Actinomycetes</taxon>
        <taxon>Micrococcales</taxon>
        <taxon>Micrococcaceae</taxon>
        <taxon>Arthrobacter</taxon>
    </lineage>
</organism>
<sequence>MANNEPPPPRVASHRSGASAPSRNGEDRGAGTVLAVGLVLLLCLMLAVVASVLQAGMASARAGKAADLAALAGADAARGLLAGDPCSLAAEVAGKQGSELSACSRSGPGGVAVDVRSRTALPDVFGWLNGEWTHAEGRARAGPPPET</sequence>
<evidence type="ECO:0000256" key="1">
    <source>
        <dbReference type="SAM" id="MobiDB-lite"/>
    </source>
</evidence>
<evidence type="ECO:0000256" key="2">
    <source>
        <dbReference type="SAM" id="Phobius"/>
    </source>
</evidence>
<protein>
    <recommendedName>
        <fullName evidence="5">Flp pilus-assembly TadG-like N-terminal domain-containing protein</fullName>
    </recommendedName>
</protein>
<feature type="transmembrane region" description="Helical" evidence="2">
    <location>
        <begin position="33"/>
        <end position="53"/>
    </location>
</feature>
<gene>
    <name evidence="3" type="ORF">MNQ99_04200</name>
</gene>
<name>A0ABY3W8A9_9MICC</name>
<evidence type="ECO:0000313" key="3">
    <source>
        <dbReference type="EMBL" id="UNK46572.1"/>
    </source>
</evidence>
<dbReference type="Proteomes" id="UP000829069">
    <property type="component" value="Chromosome"/>
</dbReference>
<evidence type="ECO:0008006" key="5">
    <source>
        <dbReference type="Google" id="ProtNLM"/>
    </source>
</evidence>
<keyword evidence="2" id="KW-0812">Transmembrane</keyword>
<dbReference type="RefSeq" id="WP_241914559.1">
    <property type="nucleotide sequence ID" value="NZ_CP093326.1"/>
</dbReference>
<accession>A0ABY3W8A9</accession>
<keyword evidence="4" id="KW-1185">Reference proteome</keyword>
<dbReference type="EMBL" id="CP093326">
    <property type="protein sequence ID" value="UNK46572.1"/>
    <property type="molecule type" value="Genomic_DNA"/>
</dbReference>